<reference evidence="10 11" key="1">
    <citation type="submission" date="2017-09" db="EMBL/GenBank/DDBJ databases">
        <title>WGS assembly of Aquilegia coerulea Goldsmith.</title>
        <authorList>
            <person name="Hodges S."/>
            <person name="Kramer E."/>
            <person name="Nordborg M."/>
            <person name="Tomkins J."/>
            <person name="Borevitz J."/>
            <person name="Derieg N."/>
            <person name="Yan J."/>
            <person name="Mihaltcheva S."/>
            <person name="Hayes R.D."/>
            <person name="Rokhsar D."/>
        </authorList>
    </citation>
    <scope>NUCLEOTIDE SEQUENCE [LARGE SCALE GENOMIC DNA]</scope>
    <source>
        <strain evidence="11">cv. Goldsmith</strain>
    </source>
</reference>
<dbReference type="STRING" id="218851.A0A2G5EU66"/>
<proteinExistence type="inferred from homology"/>
<keyword evidence="11" id="KW-1185">Reference proteome</keyword>
<evidence type="ECO:0000256" key="4">
    <source>
        <dbReference type="ARBA" id="ARBA00022692"/>
    </source>
</evidence>
<dbReference type="InParanoid" id="A0A2G5EU66"/>
<dbReference type="OrthoDB" id="29558at2759"/>
<feature type="transmembrane region" description="Helical" evidence="9">
    <location>
        <begin position="79"/>
        <end position="98"/>
    </location>
</feature>
<dbReference type="Pfam" id="PF06703">
    <property type="entry name" value="SPC25"/>
    <property type="match status" value="1"/>
</dbReference>
<feature type="transmembrane region" description="Helical" evidence="9">
    <location>
        <begin position="50"/>
        <end position="67"/>
    </location>
</feature>
<evidence type="ECO:0000256" key="5">
    <source>
        <dbReference type="ARBA" id="ARBA00022824"/>
    </source>
</evidence>
<dbReference type="GO" id="GO:0008233">
    <property type="term" value="F:peptidase activity"/>
    <property type="evidence" value="ECO:0007669"/>
    <property type="project" value="UniProtKB-UniRule"/>
</dbReference>
<name>A0A2G5EU66_AQUCA</name>
<keyword evidence="6 9" id="KW-1133">Transmembrane helix</keyword>
<dbReference type="GO" id="GO:0006465">
    <property type="term" value="P:signal peptide processing"/>
    <property type="evidence" value="ECO:0007669"/>
    <property type="project" value="UniProtKB-UniRule"/>
</dbReference>
<organism evidence="10 11">
    <name type="scientific">Aquilegia coerulea</name>
    <name type="common">Rocky mountain columbine</name>
    <dbReference type="NCBI Taxonomy" id="218851"/>
    <lineage>
        <taxon>Eukaryota</taxon>
        <taxon>Viridiplantae</taxon>
        <taxon>Streptophyta</taxon>
        <taxon>Embryophyta</taxon>
        <taxon>Tracheophyta</taxon>
        <taxon>Spermatophyta</taxon>
        <taxon>Magnoliopsida</taxon>
        <taxon>Ranunculales</taxon>
        <taxon>Ranunculaceae</taxon>
        <taxon>Thalictroideae</taxon>
        <taxon>Aquilegia</taxon>
    </lineage>
</organism>
<comment type="similarity">
    <text evidence="2 9">Belongs to the SPCS2 family.</text>
</comment>
<evidence type="ECO:0000256" key="9">
    <source>
        <dbReference type="RuleBase" id="RU368033"/>
    </source>
</evidence>
<evidence type="ECO:0000256" key="1">
    <source>
        <dbReference type="ARBA" id="ARBA00004477"/>
    </source>
</evidence>
<evidence type="ECO:0000256" key="7">
    <source>
        <dbReference type="ARBA" id="ARBA00023136"/>
    </source>
</evidence>
<evidence type="ECO:0000256" key="2">
    <source>
        <dbReference type="ARBA" id="ARBA00007324"/>
    </source>
</evidence>
<protein>
    <recommendedName>
        <fullName evidence="3 9">Signal peptidase complex subunit 2</fullName>
    </recommendedName>
</protein>
<dbReference type="Proteomes" id="UP000230069">
    <property type="component" value="Unassembled WGS sequence"/>
</dbReference>
<evidence type="ECO:0000313" key="11">
    <source>
        <dbReference type="Proteomes" id="UP000230069"/>
    </source>
</evidence>
<evidence type="ECO:0000256" key="6">
    <source>
        <dbReference type="ARBA" id="ARBA00022989"/>
    </source>
</evidence>
<comment type="function">
    <text evidence="8 9">Component of the signal peptidase complex (SPC) which catalyzes the cleavage of N-terminal signal sequences from nascent proteins as they are translocated into the lumen of the endoplasmic reticulum. Enhances the enzymatic activity of SPC and facilitates the interactions between different components of the translocation site.</text>
</comment>
<dbReference type="PANTHER" id="PTHR13085">
    <property type="entry name" value="MICROSOMAL SIGNAL PEPTIDASE 25 KDA SUBUNIT"/>
    <property type="match status" value="1"/>
</dbReference>
<dbReference type="InterPro" id="IPR009582">
    <property type="entry name" value="Spc2/SPCS2"/>
</dbReference>
<keyword evidence="7 9" id="KW-0472">Membrane</keyword>
<evidence type="ECO:0000256" key="8">
    <source>
        <dbReference type="ARBA" id="ARBA00045608"/>
    </source>
</evidence>
<evidence type="ECO:0000313" key="10">
    <source>
        <dbReference type="EMBL" id="PIA59296.1"/>
    </source>
</evidence>
<accession>A0A2G5EU66</accession>
<dbReference type="AlphaFoldDB" id="A0A2G5EU66"/>
<dbReference type="GO" id="GO:0005787">
    <property type="term" value="C:signal peptidase complex"/>
    <property type="evidence" value="ECO:0007669"/>
    <property type="project" value="UniProtKB-UniRule"/>
</dbReference>
<sequence>MANNENNNTASKNPKKTNLMDPSSIKHLLDESVSEIVTNRGYTEDVRMSNVRLLIGTIIIVVALVAQFYHKKFPENRNFLIGCILLNMFSSMDCCSLLHTRRRRMRFCLLIHLLDPSTVLDWWSHPNCPGFLTHILYQ</sequence>
<evidence type="ECO:0000256" key="3">
    <source>
        <dbReference type="ARBA" id="ARBA00017057"/>
    </source>
</evidence>
<dbReference type="GO" id="GO:0045047">
    <property type="term" value="P:protein targeting to ER"/>
    <property type="evidence" value="ECO:0007669"/>
    <property type="project" value="TreeGrafter"/>
</dbReference>
<comment type="subcellular location">
    <subcellularLocation>
        <location evidence="1 9">Endoplasmic reticulum membrane</location>
        <topology evidence="1 9">Multi-pass membrane protein</topology>
    </subcellularLocation>
</comment>
<gene>
    <name evidence="10" type="ORF">AQUCO_00400294v1</name>
</gene>
<keyword evidence="5 9" id="KW-0256">Endoplasmic reticulum</keyword>
<dbReference type="PANTHER" id="PTHR13085:SF0">
    <property type="entry name" value="SIGNAL PEPTIDASE COMPLEX SUBUNIT 2"/>
    <property type="match status" value="1"/>
</dbReference>
<dbReference type="EMBL" id="KZ305021">
    <property type="protein sequence ID" value="PIA59296.1"/>
    <property type="molecule type" value="Genomic_DNA"/>
</dbReference>
<keyword evidence="4 9" id="KW-0812">Transmembrane</keyword>